<keyword evidence="3" id="KW-1185">Reference proteome</keyword>
<organism evidence="2 3">
    <name type="scientific">Shimia sagamensis</name>
    <dbReference type="NCBI Taxonomy" id="1566352"/>
    <lineage>
        <taxon>Bacteria</taxon>
        <taxon>Pseudomonadati</taxon>
        <taxon>Pseudomonadota</taxon>
        <taxon>Alphaproteobacteria</taxon>
        <taxon>Rhodobacterales</taxon>
        <taxon>Roseobacteraceae</taxon>
    </lineage>
</organism>
<dbReference type="RefSeq" id="WP_283425730.1">
    <property type="nucleotide sequence ID" value="NZ_FXTY01000003.1"/>
</dbReference>
<dbReference type="Proteomes" id="UP001157961">
    <property type="component" value="Unassembled WGS sequence"/>
</dbReference>
<feature type="region of interest" description="Disordered" evidence="1">
    <location>
        <begin position="1"/>
        <end position="20"/>
    </location>
</feature>
<gene>
    <name evidence="2" type="ORF">SAMN06265373_103279</name>
</gene>
<proteinExistence type="predicted"/>
<accession>A0ABY1NW40</accession>
<evidence type="ECO:0008006" key="4">
    <source>
        <dbReference type="Google" id="ProtNLM"/>
    </source>
</evidence>
<comment type="caution">
    <text evidence="2">The sequence shown here is derived from an EMBL/GenBank/DDBJ whole genome shotgun (WGS) entry which is preliminary data.</text>
</comment>
<sequence length="160" mass="17611">MTQQDARFEDGGDHPLNLGALDAEDPQVLSTLAQDAVFPASEMQWLAKERRFAVLLNRFRWEDQTAANRRKRSVERVQSLMVVDNVVRVASQGVERGDADTILSVLSVTFEPGEDADGAVILTLAGDGAIRLQVEALEVSLKDVTRPYIAPSRSTPNHPE</sequence>
<dbReference type="Pfam" id="PF11164">
    <property type="entry name" value="DUF2948"/>
    <property type="match status" value="1"/>
</dbReference>
<protein>
    <recommendedName>
        <fullName evidence="4">DUF2948 family protein</fullName>
    </recommendedName>
</protein>
<name>A0ABY1NW40_9RHOB</name>
<dbReference type="EMBL" id="FXTY01000003">
    <property type="protein sequence ID" value="SMP18474.1"/>
    <property type="molecule type" value="Genomic_DNA"/>
</dbReference>
<reference evidence="2 3" key="1">
    <citation type="submission" date="2017-05" db="EMBL/GenBank/DDBJ databases">
        <authorList>
            <person name="Varghese N."/>
            <person name="Submissions S."/>
        </authorList>
    </citation>
    <scope>NUCLEOTIDE SEQUENCE [LARGE SCALE GENOMIC DNA]</scope>
    <source>
        <strain evidence="2 3">DSM 29734</strain>
    </source>
</reference>
<evidence type="ECO:0000313" key="2">
    <source>
        <dbReference type="EMBL" id="SMP18474.1"/>
    </source>
</evidence>
<evidence type="ECO:0000256" key="1">
    <source>
        <dbReference type="SAM" id="MobiDB-lite"/>
    </source>
</evidence>
<dbReference type="InterPro" id="IPR021335">
    <property type="entry name" value="DUF2948"/>
</dbReference>
<evidence type="ECO:0000313" key="3">
    <source>
        <dbReference type="Proteomes" id="UP001157961"/>
    </source>
</evidence>
<feature type="compositionally biased region" description="Basic and acidic residues" evidence="1">
    <location>
        <begin position="1"/>
        <end position="13"/>
    </location>
</feature>